<dbReference type="EMBL" id="GQ884143">
    <property type="protein sequence ID" value="ACZ63490.1"/>
    <property type="molecule type" value="Genomic_DNA"/>
</dbReference>
<reference evidence="1 2" key="1">
    <citation type="journal article" date="2011" name="J. Proteome Res.">
        <title>ODV-associated proteins of the Pieris rapae granulovirus.</title>
        <authorList>
            <person name="Wang X.F."/>
            <person name="Zhang B.Q."/>
            <person name="Xu H.J."/>
            <person name="Cui Y.J."/>
            <person name="Xu Y.P."/>
            <person name="Zhang M.J."/>
            <person name="Han Y.S."/>
            <person name="Lee Y.S."/>
            <person name="Bao Y.Y."/>
            <person name="Zhang C.X."/>
        </authorList>
    </citation>
    <scope>NUCLEOTIDE SEQUENCE [LARGE SCALE GENOMIC DNA]</scope>
    <source>
        <strain evidence="1">Wuhan</strain>
    </source>
</reference>
<name>D2J4H1_9BBAC</name>
<keyword evidence="2" id="KW-1185">Reference proteome</keyword>
<evidence type="ECO:0000313" key="1">
    <source>
        <dbReference type="EMBL" id="ACZ63490.1"/>
    </source>
</evidence>
<dbReference type="KEGG" id="vg:11107130"/>
<protein>
    <submittedName>
        <fullName evidence="1">PrGVORF4</fullName>
    </submittedName>
</protein>
<sequence>MISIFFDFQTVYYNFDEILQLMINYNFERADKKMLNCNRLKIICANEQVYFTNGTNIDIRLVKHDECYVSFEGILELMDSNMFGEKDTFETLLVNCTFRVVLQPNHPWLNNYIIKLQSRLNGSFEFYFKVLEQYMLANQPYVSKIGPTINKLIATAEKYKQCNHYCSLIEACHNFDKASALMLQHISL</sequence>
<reference evidence="1 2" key="2">
    <citation type="journal article" date="2012" name="J. Virol.">
        <title>The Genome of Pieris rapae Granulovirus.</title>
        <authorList>
            <person name="Zhang B.Q."/>
            <person name="Cheng R.L."/>
            <person name="Wang X.F."/>
            <person name="Zhang C.X."/>
        </authorList>
    </citation>
    <scope>NUCLEOTIDE SEQUENCE [LARGE SCALE GENOMIC DNA]</scope>
    <source>
        <strain evidence="1">Wuhan</strain>
    </source>
</reference>
<accession>D2J4H1</accession>
<dbReference type="Proteomes" id="UP000202544">
    <property type="component" value="Segment"/>
</dbReference>
<dbReference type="RefSeq" id="YP_003429328.1">
    <property type="nucleotide sequence ID" value="NC_013797.1"/>
</dbReference>
<evidence type="ECO:0000313" key="2">
    <source>
        <dbReference type="Proteomes" id="UP000202544"/>
    </source>
</evidence>
<dbReference type="OrthoDB" id="13866at10239"/>
<proteinExistence type="predicted"/>
<organism evidence="1 2">
    <name type="scientific">Pieris rapae granulovirus Wuhan</name>
    <dbReference type="NCBI Taxonomy" id="2848030"/>
    <lineage>
        <taxon>Viruses</taxon>
        <taxon>Viruses incertae sedis</taxon>
        <taxon>Naldaviricetes</taxon>
        <taxon>Lefavirales</taxon>
        <taxon>Baculoviridae</taxon>
        <taxon>Betabaculovirus</taxon>
        <taxon>Betabaculovirus arrapae</taxon>
    </lineage>
</organism>
<dbReference type="GeneID" id="11107130"/>